<proteinExistence type="predicted"/>
<protein>
    <recommendedName>
        <fullName evidence="4">DUF3576 domain-containing protein</fullName>
    </recommendedName>
</protein>
<evidence type="ECO:0000313" key="2">
    <source>
        <dbReference type="EMBL" id="MER5172510.1"/>
    </source>
</evidence>
<feature type="chain" id="PRO_5047339974" description="DUF3576 domain-containing protein" evidence="1">
    <location>
        <begin position="20"/>
        <end position="164"/>
    </location>
</feature>
<evidence type="ECO:0000256" key="1">
    <source>
        <dbReference type="SAM" id="SignalP"/>
    </source>
</evidence>
<organism evidence="2 3">
    <name type="scientific">Thioclava kandeliae</name>
    <dbReference type="NCBI Taxonomy" id="3070818"/>
    <lineage>
        <taxon>Bacteria</taxon>
        <taxon>Pseudomonadati</taxon>
        <taxon>Pseudomonadota</taxon>
        <taxon>Alphaproteobacteria</taxon>
        <taxon>Rhodobacterales</taxon>
        <taxon>Paracoccaceae</taxon>
        <taxon>Thioclava</taxon>
    </lineage>
</organism>
<evidence type="ECO:0008006" key="4">
    <source>
        <dbReference type="Google" id="ProtNLM"/>
    </source>
</evidence>
<dbReference type="PROSITE" id="PS51257">
    <property type="entry name" value="PROKAR_LIPOPROTEIN"/>
    <property type="match status" value="1"/>
</dbReference>
<keyword evidence="3" id="KW-1185">Reference proteome</keyword>
<gene>
    <name evidence="2" type="ORF">VSX56_12075</name>
</gene>
<comment type="caution">
    <text evidence="2">The sequence shown here is derived from an EMBL/GenBank/DDBJ whole genome shotgun (WGS) entry which is preliminary data.</text>
</comment>
<keyword evidence="1" id="KW-0732">Signal</keyword>
<dbReference type="RefSeq" id="WP_339113051.1">
    <property type="nucleotide sequence ID" value="NZ_JAYWLC010000009.1"/>
</dbReference>
<reference evidence="2 3" key="1">
    <citation type="submission" date="2024-06" db="EMBL/GenBank/DDBJ databases">
        <title>Thioclava kandeliae sp. nov. from a rhizosphere soil sample of Kandelia candel in a mangrove.</title>
        <authorList>
            <person name="Mu T."/>
        </authorList>
    </citation>
    <scope>NUCLEOTIDE SEQUENCE [LARGE SCALE GENOMIC DNA]</scope>
    <source>
        <strain evidence="2 3">CPCC 100088</strain>
    </source>
</reference>
<dbReference type="EMBL" id="JAYWLC010000009">
    <property type="protein sequence ID" value="MER5172510.1"/>
    <property type="molecule type" value="Genomic_DNA"/>
</dbReference>
<dbReference type="Proteomes" id="UP001438953">
    <property type="component" value="Unassembled WGS sequence"/>
</dbReference>
<name>A0ABV1SHY0_9RHOB</name>
<evidence type="ECO:0000313" key="3">
    <source>
        <dbReference type="Proteomes" id="UP001438953"/>
    </source>
</evidence>
<sequence length="164" mass="17320">MRKPFLASLAIVLALSACGSLRESRMNPWNWFGSSTEEKTTPTLAPKGGYEAALADNRSVIAEVTALSIRKTSGGAIVEVTALPPTQGWWNIGLIAENDGRPVNGEVRYTLVGFPPAAGSPEATRAGTVSSRQVTAAAYIDNFKLADVRKVTVVAATNSRSASR</sequence>
<feature type="signal peptide" evidence="1">
    <location>
        <begin position="1"/>
        <end position="19"/>
    </location>
</feature>
<accession>A0ABV1SHY0</accession>